<name>A0A9Q1C341_HOLLE</name>
<dbReference type="InterPro" id="IPR025662">
    <property type="entry name" value="Sigma_54_int_dom_ATP-bd_1"/>
</dbReference>
<accession>A0A9Q1C341</accession>
<keyword evidence="4" id="KW-1185">Reference proteome</keyword>
<dbReference type="InterPro" id="IPR027417">
    <property type="entry name" value="P-loop_NTPase"/>
</dbReference>
<sequence length="917" mass="105526">MEKQSEQLRTLVEEQSRRIQELEHSLQAMTGNFGMLTCESYGGHRHAKQKRDHYFRKFMENMLALWSLQRQRQSVDDDDDEDKDDKDEIPSGEKILLKAADDYLKKAQDEEFRLKQNYQKYDSKSEDCIIYREIWLPKKTSQDKKLEFQGIKISMGGGETKSFNEAISNYMDENFEDNGVFRVPPYWVYRDKIKVTERKDKKGKDQKGKGKKAKENNDLTLLSDYEISNLQEELGEKEIEKILEERKAGRAVEKVVDMLQKWAEQESDNMFIFTDYKYTDYLKKINSPSAVTNVDGDHDIMALSESHGVFFIQVKSCEEGEKDMNVQKKTREAFSQSMKDTFVFLQSNRDLPYVFADLPVYGLVALPNLQDRDIEQHKLCLHHRSLVLTNSSLKSVDVFAAWIKDAVQILRPTKLPLTAAFSHKDFRELCGRYVGLASAVTVPTSLTGIHKASRKLRLINLLTPVQKRVRDSDKAFVIISGDSGTGKSLILAAKARQILQKARSDNSKCHVNIVTCTDINDSLFCALKMSYRSSQQLEVFVNNENGINITQFRELHQEAGSDEDDAPRFKFKVTPEIFAQTILDLTKDEVGIKRHLFMDEVPFELLKQSREAIDKAIEDVPRGTNVWLSVSTHTYRVKSSRNEDPRWIVESMPSEFHFEYLDLIKRVPMSLFKVIKAIQEITGDGHGEFSKCGHVIGGPKPLLYRLDKCECPPSEGMDYMACSCVQERTYNTIEKVFNNLKGIENEDITIMLHNFAFSGTTFKNLKHLLNTTFEKMKINLRWSSVLHSSPEEEKEKDEKPVMIVDARTFVGCEGKVVISVDQCGMFNHFAGKRGVGWHKISMVRCVAQYIFVTWPEEEAAQNWRKHIGEYEMDVLGRGNLSEEQIAFRKDQIEQSIAASYEPSCLEKLLAKDLFVKM</sequence>
<feature type="region of interest" description="Disordered" evidence="2">
    <location>
        <begin position="70"/>
        <end position="91"/>
    </location>
</feature>
<evidence type="ECO:0000256" key="1">
    <source>
        <dbReference type="SAM" id="Coils"/>
    </source>
</evidence>
<protein>
    <submittedName>
        <fullName evidence="3">Uncharacterized protein</fullName>
    </submittedName>
</protein>
<dbReference type="Proteomes" id="UP001152320">
    <property type="component" value="Chromosome 7"/>
</dbReference>
<feature type="coiled-coil region" evidence="1">
    <location>
        <begin position="5"/>
        <end position="32"/>
    </location>
</feature>
<dbReference type="AlphaFoldDB" id="A0A9Q1C341"/>
<feature type="compositionally biased region" description="Acidic residues" evidence="2">
    <location>
        <begin position="76"/>
        <end position="85"/>
    </location>
</feature>
<evidence type="ECO:0000256" key="2">
    <source>
        <dbReference type="SAM" id="MobiDB-lite"/>
    </source>
</evidence>
<keyword evidence="1" id="KW-0175">Coiled coil</keyword>
<evidence type="ECO:0000313" key="3">
    <source>
        <dbReference type="EMBL" id="KAJ8038328.1"/>
    </source>
</evidence>
<comment type="caution">
    <text evidence="3">The sequence shown here is derived from an EMBL/GenBank/DDBJ whole genome shotgun (WGS) entry which is preliminary data.</text>
</comment>
<dbReference type="OrthoDB" id="6052143at2759"/>
<proteinExistence type="predicted"/>
<reference evidence="3" key="1">
    <citation type="submission" date="2021-10" db="EMBL/GenBank/DDBJ databases">
        <title>Tropical sea cucumber genome reveals ecological adaptation and Cuvierian tubules defense mechanism.</title>
        <authorList>
            <person name="Chen T."/>
        </authorList>
    </citation>
    <scope>NUCLEOTIDE SEQUENCE</scope>
    <source>
        <strain evidence="3">Nanhai2018</strain>
        <tissue evidence="3">Muscle</tissue>
    </source>
</reference>
<dbReference type="SUPFAM" id="SSF52540">
    <property type="entry name" value="P-loop containing nucleoside triphosphate hydrolases"/>
    <property type="match status" value="1"/>
</dbReference>
<gene>
    <name evidence="3" type="ORF">HOLleu_15716</name>
</gene>
<dbReference type="EMBL" id="JAIZAY010000007">
    <property type="protein sequence ID" value="KAJ8038328.1"/>
    <property type="molecule type" value="Genomic_DNA"/>
</dbReference>
<dbReference type="PROSITE" id="PS00675">
    <property type="entry name" value="SIGMA54_INTERACT_1"/>
    <property type="match status" value="1"/>
</dbReference>
<organism evidence="3 4">
    <name type="scientific">Holothuria leucospilota</name>
    <name type="common">Black long sea cucumber</name>
    <name type="synonym">Mertensiothuria leucospilota</name>
    <dbReference type="NCBI Taxonomy" id="206669"/>
    <lineage>
        <taxon>Eukaryota</taxon>
        <taxon>Metazoa</taxon>
        <taxon>Echinodermata</taxon>
        <taxon>Eleutherozoa</taxon>
        <taxon>Echinozoa</taxon>
        <taxon>Holothuroidea</taxon>
        <taxon>Aspidochirotacea</taxon>
        <taxon>Aspidochirotida</taxon>
        <taxon>Holothuriidae</taxon>
        <taxon>Holothuria</taxon>
    </lineage>
</organism>
<evidence type="ECO:0000313" key="4">
    <source>
        <dbReference type="Proteomes" id="UP001152320"/>
    </source>
</evidence>